<evidence type="ECO:0000313" key="3">
    <source>
        <dbReference type="EMBL" id="MCW7528466.1"/>
    </source>
</evidence>
<dbReference type="Pfam" id="PF18818">
    <property type="entry name" value="MPTase-PolyVal"/>
    <property type="match status" value="1"/>
</dbReference>
<dbReference type="PIRSF" id="PIRSF037112">
    <property type="entry name" value="Antirestriction_ArdC"/>
    <property type="match status" value="1"/>
</dbReference>
<dbReference type="InterPro" id="IPR017113">
    <property type="entry name" value="Antirestriction_ArdC"/>
</dbReference>
<comment type="caution">
    <text evidence="4">The sequence shown here is derived from an EMBL/GenBank/DDBJ whole genome shotgun (WGS) entry which is preliminary data.</text>
</comment>
<dbReference type="InterPro" id="IPR041459">
    <property type="entry name" value="MPTase-PolyVal"/>
</dbReference>
<dbReference type="AlphaFoldDB" id="A0AAW5VQM0"/>
<evidence type="ECO:0000259" key="2">
    <source>
        <dbReference type="Pfam" id="PF18818"/>
    </source>
</evidence>
<feature type="domain" description="Polyvalent protein metallopeptidase" evidence="2">
    <location>
        <begin position="170"/>
        <end position="282"/>
    </location>
</feature>
<evidence type="ECO:0000313" key="5">
    <source>
        <dbReference type="Proteomes" id="UP001208540"/>
    </source>
</evidence>
<evidence type="ECO:0000313" key="6">
    <source>
        <dbReference type="Proteomes" id="UP001208912"/>
    </source>
</evidence>
<protein>
    <submittedName>
        <fullName evidence="4">Zincin-like metallopeptidase domain-containing protein</fullName>
    </submittedName>
</protein>
<evidence type="ECO:0000259" key="1">
    <source>
        <dbReference type="Pfam" id="PF08401"/>
    </source>
</evidence>
<gene>
    <name evidence="3" type="ORF">ND861_19065</name>
    <name evidence="4" type="ORF">ND862_19075</name>
</gene>
<name>A0AAW5VQM0_9LEPT</name>
<dbReference type="Proteomes" id="UP001208912">
    <property type="component" value="Unassembled WGS sequence"/>
</dbReference>
<evidence type="ECO:0000313" key="4">
    <source>
        <dbReference type="EMBL" id="MCW7532327.1"/>
    </source>
</evidence>
<dbReference type="RefSeq" id="WP_265353552.1">
    <property type="nucleotide sequence ID" value="NZ_JAMQPL010000032.1"/>
</dbReference>
<organism evidence="4 5">
    <name type="scientific">Leptospira soteropolitanensis</name>
    <dbReference type="NCBI Taxonomy" id="2950025"/>
    <lineage>
        <taxon>Bacteria</taxon>
        <taxon>Pseudomonadati</taxon>
        <taxon>Spirochaetota</taxon>
        <taxon>Spirochaetia</taxon>
        <taxon>Leptospirales</taxon>
        <taxon>Leptospiraceae</taxon>
        <taxon>Leptospira</taxon>
    </lineage>
</organism>
<reference evidence="4 6" key="1">
    <citation type="submission" date="2022-06" db="EMBL/GenBank/DDBJ databases">
        <title>Leptospira isolates from biofilms formed at urban environments.</title>
        <authorList>
            <person name="Ribeiro P.S."/>
            <person name="Sousa T."/>
            <person name="Carvalho N."/>
            <person name="Aburjaile F."/>
            <person name="Neves F."/>
            <person name="Oliveira D."/>
            <person name="Blanco L."/>
            <person name="Lima J."/>
            <person name="Costa F."/>
            <person name="Brenig B."/>
            <person name="Soares S."/>
            <person name="Ramos R."/>
            <person name="Goes-Neto A."/>
            <person name="Matiuzzi M."/>
            <person name="Azevedo V."/>
            <person name="Ristow P."/>
        </authorList>
    </citation>
    <scope>NUCLEOTIDE SEQUENCE</scope>
    <source>
        <strain evidence="3 6">VSF19</strain>
        <strain evidence="4">VSF20</strain>
    </source>
</reference>
<sequence length="317" mass="36378">MKQKINVSEIIEMLTDEILIELNTGTLKKWTKSWLEFGFPTNAVTHNKYSLWNSRLLSLSSETNGFRNSIWATFNQWKDLGYKVKKGESASARIISPITKTENEEFEIISDFTINEKKTNVEFQAKPLFNIDQTNANIQDFQNLIGPIPLKQSKPLTLFIKSIPHICIEDKIQQEAYYSWNGNIKDTIVMPPISSFKSEEDYWATYLHELGHWTGSPIRLGRDITIKKWGDSNYAFEELVAELCSTLLGAAFGFQRDLQHKEYIGSWLSALDKSPSTIYFAGKKAYDAATFLCNLSGKYSPKSWPLPEYNNLQLKSR</sequence>
<feature type="domain" description="N-terminal" evidence="1">
    <location>
        <begin position="9"/>
        <end position="123"/>
    </location>
</feature>
<proteinExistence type="predicted"/>
<accession>A0AAW5VQM0</accession>
<dbReference type="EMBL" id="JAMQPL010000032">
    <property type="protein sequence ID" value="MCW7532327.1"/>
    <property type="molecule type" value="Genomic_DNA"/>
</dbReference>
<dbReference type="Pfam" id="PF08401">
    <property type="entry name" value="ArdcN"/>
    <property type="match status" value="1"/>
</dbReference>
<dbReference type="InterPro" id="IPR013610">
    <property type="entry name" value="ArdC_N"/>
</dbReference>
<dbReference type="Proteomes" id="UP001208540">
    <property type="component" value="Unassembled WGS sequence"/>
</dbReference>
<dbReference type="EMBL" id="JAMQPM010000032">
    <property type="protein sequence ID" value="MCW7528466.1"/>
    <property type="molecule type" value="Genomic_DNA"/>
</dbReference>
<keyword evidence="6" id="KW-1185">Reference proteome</keyword>
<dbReference type="GO" id="GO:0003697">
    <property type="term" value="F:single-stranded DNA binding"/>
    <property type="evidence" value="ECO:0007669"/>
    <property type="project" value="InterPro"/>
</dbReference>